<dbReference type="Proteomes" id="UP001066276">
    <property type="component" value="Chromosome 3_2"/>
</dbReference>
<dbReference type="AlphaFoldDB" id="A0AAV7TIH1"/>
<evidence type="ECO:0000313" key="2">
    <source>
        <dbReference type="EMBL" id="KAJ1175719.1"/>
    </source>
</evidence>
<accession>A0AAV7TIH1</accession>
<name>A0AAV7TIH1_PLEWA</name>
<sequence length="72" mass="7652">MHTGSVAFAANGIEWRALVFRAPPDRHPAAEATRNRRVCVPNSENVLLGDGRHLESTDGEKSRGLSGGAGKV</sequence>
<gene>
    <name evidence="2" type="ORF">NDU88_001006</name>
</gene>
<dbReference type="EMBL" id="JANPWB010000006">
    <property type="protein sequence ID" value="KAJ1175719.1"/>
    <property type="molecule type" value="Genomic_DNA"/>
</dbReference>
<proteinExistence type="predicted"/>
<keyword evidence="3" id="KW-1185">Reference proteome</keyword>
<feature type="compositionally biased region" description="Basic and acidic residues" evidence="1">
    <location>
        <begin position="50"/>
        <end position="63"/>
    </location>
</feature>
<feature type="region of interest" description="Disordered" evidence="1">
    <location>
        <begin position="48"/>
        <end position="72"/>
    </location>
</feature>
<evidence type="ECO:0000256" key="1">
    <source>
        <dbReference type="SAM" id="MobiDB-lite"/>
    </source>
</evidence>
<comment type="caution">
    <text evidence="2">The sequence shown here is derived from an EMBL/GenBank/DDBJ whole genome shotgun (WGS) entry which is preliminary data.</text>
</comment>
<evidence type="ECO:0000313" key="3">
    <source>
        <dbReference type="Proteomes" id="UP001066276"/>
    </source>
</evidence>
<protein>
    <submittedName>
        <fullName evidence="2">Uncharacterized protein</fullName>
    </submittedName>
</protein>
<organism evidence="2 3">
    <name type="scientific">Pleurodeles waltl</name>
    <name type="common">Iberian ribbed newt</name>
    <dbReference type="NCBI Taxonomy" id="8319"/>
    <lineage>
        <taxon>Eukaryota</taxon>
        <taxon>Metazoa</taxon>
        <taxon>Chordata</taxon>
        <taxon>Craniata</taxon>
        <taxon>Vertebrata</taxon>
        <taxon>Euteleostomi</taxon>
        <taxon>Amphibia</taxon>
        <taxon>Batrachia</taxon>
        <taxon>Caudata</taxon>
        <taxon>Salamandroidea</taxon>
        <taxon>Salamandridae</taxon>
        <taxon>Pleurodelinae</taxon>
        <taxon>Pleurodeles</taxon>
    </lineage>
</organism>
<reference evidence="2" key="1">
    <citation type="journal article" date="2022" name="bioRxiv">
        <title>Sequencing and chromosome-scale assembly of the giantPleurodeles waltlgenome.</title>
        <authorList>
            <person name="Brown T."/>
            <person name="Elewa A."/>
            <person name="Iarovenko S."/>
            <person name="Subramanian E."/>
            <person name="Araus A.J."/>
            <person name="Petzold A."/>
            <person name="Susuki M."/>
            <person name="Suzuki K.-i.T."/>
            <person name="Hayashi T."/>
            <person name="Toyoda A."/>
            <person name="Oliveira C."/>
            <person name="Osipova E."/>
            <person name="Leigh N.D."/>
            <person name="Simon A."/>
            <person name="Yun M.H."/>
        </authorList>
    </citation>
    <scope>NUCLEOTIDE SEQUENCE</scope>
    <source>
        <strain evidence="2">20211129_DDA</strain>
        <tissue evidence="2">Liver</tissue>
    </source>
</reference>